<accession>A0A383BS47</accession>
<dbReference type="GO" id="GO:0046417">
    <property type="term" value="P:chorismate metabolic process"/>
    <property type="evidence" value="ECO:0007669"/>
    <property type="project" value="TreeGrafter"/>
</dbReference>
<name>A0A383BS47_9ZZZZ</name>
<dbReference type="AlphaFoldDB" id="A0A383BS47"/>
<dbReference type="PROSITE" id="PS51167">
    <property type="entry name" value="CHORISMATE_MUT_1"/>
    <property type="match status" value="1"/>
</dbReference>
<sequence>MSSVRGIRGATTTRENTRNAIVDATRDLLEKIVSANDLILDDIAAVIFTTTEDLNADFPAQAARQMGWEHVALLN</sequence>
<dbReference type="Gene3D" id="3.30.1330.40">
    <property type="entry name" value="RutC-like"/>
    <property type="match status" value="1"/>
</dbReference>
<reference evidence="1" key="1">
    <citation type="submission" date="2018-05" db="EMBL/GenBank/DDBJ databases">
        <authorList>
            <person name="Lanie J.A."/>
            <person name="Ng W.-L."/>
            <person name="Kazmierczak K.M."/>
            <person name="Andrzejewski T.M."/>
            <person name="Davidsen T.M."/>
            <person name="Wayne K.J."/>
            <person name="Tettelin H."/>
            <person name="Glass J.I."/>
            <person name="Rusch D."/>
            <person name="Podicherti R."/>
            <person name="Tsui H.-C.T."/>
            <person name="Winkler M.E."/>
        </authorList>
    </citation>
    <scope>NUCLEOTIDE SEQUENCE</scope>
</reference>
<dbReference type="GO" id="GO:0004106">
    <property type="term" value="F:chorismate mutase activity"/>
    <property type="evidence" value="ECO:0007669"/>
    <property type="project" value="TreeGrafter"/>
</dbReference>
<dbReference type="InterPro" id="IPR008243">
    <property type="entry name" value="Chorismate_mutase_AroH"/>
</dbReference>
<gene>
    <name evidence="1" type="ORF">METZ01_LOCUS475514</name>
</gene>
<evidence type="ECO:0000313" key="1">
    <source>
        <dbReference type="EMBL" id="SVE22660.1"/>
    </source>
</evidence>
<dbReference type="PANTHER" id="PTHR21164">
    <property type="entry name" value="CHORISMATE MUTASE"/>
    <property type="match status" value="1"/>
</dbReference>
<dbReference type="InterPro" id="IPR035959">
    <property type="entry name" value="RutC-like_sf"/>
</dbReference>
<evidence type="ECO:0008006" key="2">
    <source>
        <dbReference type="Google" id="ProtNLM"/>
    </source>
</evidence>
<dbReference type="SUPFAM" id="SSF55298">
    <property type="entry name" value="YjgF-like"/>
    <property type="match status" value="1"/>
</dbReference>
<dbReference type="Pfam" id="PF07736">
    <property type="entry name" value="CM_1"/>
    <property type="match status" value="1"/>
</dbReference>
<feature type="non-terminal residue" evidence="1">
    <location>
        <position position="75"/>
    </location>
</feature>
<proteinExistence type="predicted"/>
<dbReference type="EMBL" id="UINC01202719">
    <property type="protein sequence ID" value="SVE22660.1"/>
    <property type="molecule type" value="Genomic_DNA"/>
</dbReference>
<protein>
    <recommendedName>
        <fullName evidence="2">Chorismate mutase</fullName>
    </recommendedName>
</protein>
<dbReference type="PANTHER" id="PTHR21164:SF0">
    <property type="entry name" value="CHORISMATE MUTASE AROH"/>
    <property type="match status" value="1"/>
</dbReference>
<organism evidence="1">
    <name type="scientific">marine metagenome</name>
    <dbReference type="NCBI Taxonomy" id="408172"/>
    <lineage>
        <taxon>unclassified sequences</taxon>
        <taxon>metagenomes</taxon>
        <taxon>ecological metagenomes</taxon>
    </lineage>
</organism>